<feature type="domain" description="Prepilin type IV endopeptidase peptidase" evidence="3">
    <location>
        <begin position="20"/>
        <end position="114"/>
    </location>
</feature>
<keyword evidence="2" id="KW-0472">Membrane</keyword>
<keyword evidence="2" id="KW-1133">Transmembrane helix</keyword>
<keyword evidence="4" id="KW-0489">Methyltransferase</keyword>
<keyword evidence="2" id="KW-0812">Transmembrane</keyword>
<dbReference type="PANTHER" id="PTHR30487:SF0">
    <property type="entry name" value="PREPILIN LEADER PEPTIDASE_N-METHYLTRANSFERASE-RELATED"/>
    <property type="match status" value="1"/>
</dbReference>
<keyword evidence="4" id="KW-0808">Transferase</keyword>
<keyword evidence="4" id="KW-0378">Hydrolase</keyword>
<keyword evidence="5" id="KW-1185">Reference proteome</keyword>
<evidence type="ECO:0000313" key="5">
    <source>
        <dbReference type="Proteomes" id="UP001224418"/>
    </source>
</evidence>
<dbReference type="Pfam" id="PF01478">
    <property type="entry name" value="Peptidase_A24"/>
    <property type="match status" value="1"/>
</dbReference>
<dbReference type="EMBL" id="JAUSWN010000005">
    <property type="protein sequence ID" value="MDQ0479086.1"/>
    <property type="molecule type" value="Genomic_DNA"/>
</dbReference>
<dbReference type="GO" id="GO:0032259">
    <property type="term" value="P:methylation"/>
    <property type="evidence" value="ECO:0007669"/>
    <property type="project" value="UniProtKB-KW"/>
</dbReference>
<gene>
    <name evidence="4" type="ORF">QOZ93_000815</name>
</gene>
<dbReference type="Proteomes" id="UP001224418">
    <property type="component" value="Unassembled WGS sequence"/>
</dbReference>
<name>A0ABU0JPR9_HATLI</name>
<dbReference type="RefSeq" id="WP_307355197.1">
    <property type="nucleotide sequence ID" value="NZ_BAAACJ010000009.1"/>
</dbReference>
<dbReference type="GO" id="GO:0008168">
    <property type="term" value="F:methyltransferase activity"/>
    <property type="evidence" value="ECO:0007669"/>
    <property type="project" value="UniProtKB-KW"/>
</dbReference>
<dbReference type="EC" id="3.4.23.43" evidence="4"/>
<evidence type="ECO:0000259" key="3">
    <source>
        <dbReference type="Pfam" id="PF01478"/>
    </source>
</evidence>
<dbReference type="InterPro" id="IPR050882">
    <property type="entry name" value="Prepilin_peptidase/N-MTase"/>
</dbReference>
<comment type="caution">
    <text evidence="4">The sequence shown here is derived from an EMBL/GenBank/DDBJ whole genome shotgun (WGS) entry which is preliminary data.</text>
</comment>
<accession>A0ABU0JPR9</accession>
<protein>
    <submittedName>
        <fullName evidence="4">Leader peptidase (Prepilin peptidase)/N-methyltransferase</fullName>
        <ecNumber evidence="4">2.1.1.-</ecNumber>
        <ecNumber evidence="4">3.4.23.43</ecNumber>
    </submittedName>
</protein>
<dbReference type="GO" id="GO:0004190">
    <property type="term" value="F:aspartic-type endopeptidase activity"/>
    <property type="evidence" value="ECO:0007669"/>
    <property type="project" value="UniProtKB-EC"/>
</dbReference>
<dbReference type="InterPro" id="IPR000045">
    <property type="entry name" value="Prepilin_IV_endopep_pep"/>
</dbReference>
<organism evidence="4 5">
    <name type="scientific">Hathewaya limosa</name>
    <name type="common">Clostridium limosum</name>
    <dbReference type="NCBI Taxonomy" id="1536"/>
    <lineage>
        <taxon>Bacteria</taxon>
        <taxon>Bacillati</taxon>
        <taxon>Bacillota</taxon>
        <taxon>Clostridia</taxon>
        <taxon>Eubacteriales</taxon>
        <taxon>Clostridiaceae</taxon>
        <taxon>Hathewaya</taxon>
    </lineage>
</organism>
<dbReference type="Gene3D" id="1.20.120.1220">
    <property type="match status" value="1"/>
</dbReference>
<feature type="transmembrane region" description="Helical" evidence="2">
    <location>
        <begin position="12"/>
        <end position="30"/>
    </location>
</feature>
<dbReference type="PANTHER" id="PTHR30487">
    <property type="entry name" value="TYPE 4 PREPILIN-LIKE PROTEINS LEADER PEPTIDE-PROCESSING ENZYME"/>
    <property type="match status" value="1"/>
</dbReference>
<proteinExistence type="inferred from homology"/>
<reference evidence="4 5" key="1">
    <citation type="submission" date="2023-07" db="EMBL/GenBank/DDBJ databases">
        <title>Genomic Encyclopedia of Type Strains, Phase IV (KMG-IV): sequencing the most valuable type-strain genomes for metagenomic binning, comparative biology and taxonomic classification.</title>
        <authorList>
            <person name="Goeker M."/>
        </authorList>
    </citation>
    <scope>NUCLEOTIDE SEQUENCE [LARGE SCALE GENOMIC DNA]</scope>
    <source>
        <strain evidence="4 5">DSM 1400</strain>
    </source>
</reference>
<sequence>MKYGFNIAFWDSVIILKGFLYFLILNYASFYDIKTKTIPDKVHILIILLGLISINPINSIAGLMFVPIPFFITAVLKGGGIGGGDIKFMGGNGFLLGVKGGFIGSLIGLVIAITINAVYYKLKKKDKNISFPLAPYLSVGCFLSYLLF</sequence>
<feature type="transmembrane region" description="Helical" evidence="2">
    <location>
        <begin position="129"/>
        <end position="147"/>
    </location>
</feature>
<comment type="similarity">
    <text evidence="1">Belongs to the peptidase A24 family.</text>
</comment>
<evidence type="ECO:0000313" key="4">
    <source>
        <dbReference type="EMBL" id="MDQ0479086.1"/>
    </source>
</evidence>
<feature type="transmembrane region" description="Helical" evidence="2">
    <location>
        <begin position="42"/>
        <end position="66"/>
    </location>
</feature>
<evidence type="ECO:0000256" key="2">
    <source>
        <dbReference type="SAM" id="Phobius"/>
    </source>
</evidence>
<dbReference type="EC" id="2.1.1.-" evidence="4"/>
<evidence type="ECO:0000256" key="1">
    <source>
        <dbReference type="ARBA" id="ARBA00005801"/>
    </source>
</evidence>
<feature type="transmembrane region" description="Helical" evidence="2">
    <location>
        <begin position="102"/>
        <end position="122"/>
    </location>
</feature>